<dbReference type="Pfam" id="PF12014">
    <property type="entry name" value="Cyclin_D1_bind"/>
    <property type="match status" value="1"/>
</dbReference>
<name>A0A843X4N1_COLES</name>
<feature type="compositionally biased region" description="Basic and acidic residues" evidence="1">
    <location>
        <begin position="264"/>
        <end position="280"/>
    </location>
</feature>
<sequence>MAAANAWGVRTPPAPFLARPCFDSQPRRESNLSVGGTTPRPHAAVRGGRGPATWSCCCSGGGGAAASVGSSCRDWDWSRWSRHFSDVDEAESFLSVLKFQLEDAIEKEDFTEAVKLKKAIAEATSTDIVSEVMSELKNAIDEERYQDASKLCRLAGSGLVGWWVGCSQDSDDPFGRIVRINPSVGRFVGRSYSPRQLLSGASGTPLFEIFLVKDDDGTYVMQVVFLQPVKGNTKVSPSSFSKSDALPTPDFESSSTEGSPANETRVEEIESDDSMKTKEMSEEGLKTVINFLKDRIPGFKVKVLNITGSEELNMNEDSLEQLVQEDDDKTTAVENTKDETNDPDNVQHDEDPGGGDADVSDENRNSKTSVKLFIGGVLHNREDVSPTAYMRLPAEIEDIGRDSFVLNILGKNNESDIREHKPSKLKVATLAAQMAPDLMPPEVAKAFWSVDKATSKVSRDVRDIIKFAVTQAQRRNRLSKTTAFSRIVDNDTLDPFSGLFVGAFGPYGTEVVQLRRKFGRWNDTNENITGSDIEFFEYVEAVKLSGDLNVPAGQVTFRAKIGKGNRLVNSGIYPEELGVIARYKGQGRIAEAGFQNPQWVDGELLQLTGRGMGPHVRGAELGFLYVVPEQSFLVLFDRLKLPE</sequence>
<dbReference type="PANTHER" id="PTHR33917:SF2">
    <property type="entry name" value="PROTEIN EXECUTER 2, CHLOROPLASTIC"/>
    <property type="match status" value="1"/>
</dbReference>
<reference evidence="2" key="1">
    <citation type="submission" date="2017-07" db="EMBL/GenBank/DDBJ databases">
        <title>Taro Niue Genome Assembly and Annotation.</title>
        <authorList>
            <person name="Atibalentja N."/>
            <person name="Keating K."/>
            <person name="Fields C.J."/>
        </authorList>
    </citation>
    <scope>NUCLEOTIDE SEQUENCE</scope>
    <source>
        <strain evidence="2">Niue_2</strain>
        <tissue evidence="2">Leaf</tissue>
    </source>
</reference>
<feature type="region of interest" description="Disordered" evidence="1">
    <location>
        <begin position="232"/>
        <end position="280"/>
    </location>
</feature>
<dbReference type="GO" id="GO:0010343">
    <property type="term" value="P:singlet oxygen-mediated programmed cell death"/>
    <property type="evidence" value="ECO:0007669"/>
    <property type="project" value="InterPro"/>
</dbReference>
<gene>
    <name evidence="2" type="ORF">Taro_043840</name>
</gene>
<feature type="region of interest" description="Disordered" evidence="1">
    <location>
        <begin position="325"/>
        <end position="365"/>
    </location>
</feature>
<feature type="compositionally biased region" description="Basic and acidic residues" evidence="1">
    <location>
        <begin position="329"/>
        <end position="351"/>
    </location>
</feature>
<protein>
    <recommendedName>
        <fullName evidence="4">Protein EXECUTER 2, chloroplastic</fullName>
    </recommendedName>
</protein>
<feature type="region of interest" description="Disordered" evidence="1">
    <location>
        <begin position="23"/>
        <end position="50"/>
    </location>
</feature>
<evidence type="ECO:0000313" key="2">
    <source>
        <dbReference type="EMBL" id="MQM10940.1"/>
    </source>
</evidence>
<evidence type="ECO:0000313" key="3">
    <source>
        <dbReference type="Proteomes" id="UP000652761"/>
    </source>
</evidence>
<dbReference type="Proteomes" id="UP000652761">
    <property type="component" value="Unassembled WGS sequence"/>
</dbReference>
<accession>A0A843X4N1</accession>
<dbReference type="PANTHER" id="PTHR33917">
    <property type="entry name" value="PROTEIN EXECUTER 1, CHLOROPLASTIC"/>
    <property type="match status" value="1"/>
</dbReference>
<dbReference type="InterPro" id="IPR044680">
    <property type="entry name" value="EX1/2"/>
</dbReference>
<proteinExistence type="predicted"/>
<feature type="compositionally biased region" description="Polar residues" evidence="1">
    <location>
        <begin position="233"/>
        <end position="242"/>
    </location>
</feature>
<dbReference type="OrthoDB" id="722566at2759"/>
<feature type="compositionally biased region" description="Polar residues" evidence="1">
    <location>
        <begin position="251"/>
        <end position="262"/>
    </location>
</feature>
<evidence type="ECO:0008006" key="4">
    <source>
        <dbReference type="Google" id="ProtNLM"/>
    </source>
</evidence>
<dbReference type="AlphaFoldDB" id="A0A843X4N1"/>
<organism evidence="2 3">
    <name type="scientific">Colocasia esculenta</name>
    <name type="common">Wild taro</name>
    <name type="synonym">Arum esculentum</name>
    <dbReference type="NCBI Taxonomy" id="4460"/>
    <lineage>
        <taxon>Eukaryota</taxon>
        <taxon>Viridiplantae</taxon>
        <taxon>Streptophyta</taxon>
        <taxon>Embryophyta</taxon>
        <taxon>Tracheophyta</taxon>
        <taxon>Spermatophyta</taxon>
        <taxon>Magnoliopsida</taxon>
        <taxon>Liliopsida</taxon>
        <taxon>Araceae</taxon>
        <taxon>Aroideae</taxon>
        <taxon>Colocasieae</taxon>
        <taxon>Colocasia</taxon>
    </lineage>
</organism>
<keyword evidence="3" id="KW-1185">Reference proteome</keyword>
<comment type="caution">
    <text evidence="2">The sequence shown here is derived from an EMBL/GenBank/DDBJ whole genome shotgun (WGS) entry which is preliminary data.</text>
</comment>
<evidence type="ECO:0000256" key="1">
    <source>
        <dbReference type="SAM" id="MobiDB-lite"/>
    </source>
</evidence>
<dbReference type="EMBL" id="NMUH01004825">
    <property type="protein sequence ID" value="MQM10940.1"/>
    <property type="molecule type" value="Genomic_DNA"/>
</dbReference>
<dbReference type="GO" id="GO:0042651">
    <property type="term" value="C:thylakoid membrane"/>
    <property type="evidence" value="ECO:0007669"/>
    <property type="project" value="TreeGrafter"/>
</dbReference>